<proteinExistence type="predicted"/>
<comment type="caution">
    <text evidence="1">The sequence shown here is derived from an EMBL/GenBank/DDBJ whole genome shotgun (WGS) entry which is preliminary data.</text>
</comment>
<dbReference type="AlphaFoldDB" id="A0A1F6V759"/>
<evidence type="ECO:0000313" key="1">
    <source>
        <dbReference type="EMBL" id="OGI65422.1"/>
    </source>
</evidence>
<reference evidence="1 2" key="1">
    <citation type="journal article" date="2016" name="Nat. Commun.">
        <title>Thousands of microbial genomes shed light on interconnected biogeochemical processes in an aquifer system.</title>
        <authorList>
            <person name="Anantharaman K."/>
            <person name="Brown C.T."/>
            <person name="Hug L.A."/>
            <person name="Sharon I."/>
            <person name="Castelle C.J."/>
            <person name="Probst A.J."/>
            <person name="Thomas B.C."/>
            <person name="Singh A."/>
            <person name="Wilkins M.J."/>
            <person name="Karaoz U."/>
            <person name="Brodie E.L."/>
            <person name="Williams K.H."/>
            <person name="Hubbard S.S."/>
            <person name="Banfield J.F."/>
        </authorList>
    </citation>
    <scope>NUCLEOTIDE SEQUENCE [LARGE SCALE GENOMIC DNA]</scope>
</reference>
<name>A0A1F6V759_9BACT</name>
<sequence length="196" mass="23191">MNRVYSKEEFIKLREEIIKQMKKIPYVDKKGNVYEYGEFYPTELSTWAYNETLAQEIFPLSKEKAEKNGYSWCEPAVKNFDITMPAEKIPDNIDNAGEEILKEILGCAHKGDCDHQCSTAFRLTDYELKFYKKHDIPLPILCSNCRYYERVKVMPALKLWHRKCMKSGCPNEFETAYAPERPEIIYCEKCYQQEVY</sequence>
<dbReference type="EMBL" id="MFTP01000019">
    <property type="protein sequence ID" value="OGI65422.1"/>
    <property type="molecule type" value="Genomic_DNA"/>
</dbReference>
<accession>A0A1F6V759</accession>
<gene>
    <name evidence="1" type="ORF">A2647_02850</name>
</gene>
<evidence type="ECO:0000313" key="2">
    <source>
        <dbReference type="Proteomes" id="UP000177370"/>
    </source>
</evidence>
<organism evidence="1 2">
    <name type="scientific">Candidatus Nomurabacteria bacterium RIFCSPHIGHO2_01_FULL_40_24b</name>
    <dbReference type="NCBI Taxonomy" id="1801739"/>
    <lineage>
        <taxon>Bacteria</taxon>
        <taxon>Candidatus Nomuraibacteriota</taxon>
    </lineage>
</organism>
<dbReference type="Proteomes" id="UP000177370">
    <property type="component" value="Unassembled WGS sequence"/>
</dbReference>
<protein>
    <submittedName>
        <fullName evidence="1">Uncharacterized protein</fullName>
    </submittedName>
</protein>